<evidence type="ECO:0000256" key="10">
    <source>
        <dbReference type="SAM" id="MobiDB-lite"/>
    </source>
</evidence>
<feature type="coiled-coil region" evidence="9">
    <location>
        <begin position="795"/>
        <end position="835"/>
    </location>
</feature>
<feature type="transmembrane region" description="Helical" evidence="11">
    <location>
        <begin position="577"/>
        <end position="606"/>
    </location>
</feature>
<evidence type="ECO:0000256" key="3">
    <source>
        <dbReference type="ARBA" id="ARBA00022448"/>
    </source>
</evidence>
<evidence type="ECO:0000256" key="9">
    <source>
        <dbReference type="SAM" id="Coils"/>
    </source>
</evidence>
<proteinExistence type="inferred from homology"/>
<dbReference type="Pfam" id="PF19055">
    <property type="entry name" value="ABC2_membrane_7"/>
    <property type="match status" value="1"/>
</dbReference>
<dbReference type="Pfam" id="PF00005">
    <property type="entry name" value="ABC_tran"/>
    <property type="match status" value="2"/>
</dbReference>
<feature type="transmembrane region" description="Helical" evidence="11">
    <location>
        <begin position="1176"/>
        <end position="1198"/>
    </location>
</feature>
<dbReference type="InterPro" id="IPR034003">
    <property type="entry name" value="ABCG_PDR_2"/>
</dbReference>
<evidence type="ECO:0000256" key="7">
    <source>
        <dbReference type="ARBA" id="ARBA00022989"/>
    </source>
</evidence>
<dbReference type="InterPro" id="IPR003593">
    <property type="entry name" value="AAA+_ATPase"/>
</dbReference>
<name>A0A8H8CQE5_PSICU</name>
<accession>A0A8H8CQE5</accession>
<dbReference type="InterPro" id="IPR013525">
    <property type="entry name" value="ABC2_TM"/>
</dbReference>
<feature type="region of interest" description="Disordered" evidence="10">
    <location>
        <begin position="1"/>
        <end position="71"/>
    </location>
</feature>
<dbReference type="CDD" id="cd03232">
    <property type="entry name" value="ABCG_PDR_domain2"/>
    <property type="match status" value="1"/>
</dbReference>
<dbReference type="SMART" id="SM00382">
    <property type="entry name" value="AAA"/>
    <property type="match status" value="2"/>
</dbReference>
<organism evidence="13">
    <name type="scientific">Psilocybe cubensis</name>
    <name type="common">Psychedelic mushroom</name>
    <name type="synonym">Stropharia cubensis</name>
    <dbReference type="NCBI Taxonomy" id="181762"/>
    <lineage>
        <taxon>Eukaryota</taxon>
        <taxon>Fungi</taxon>
        <taxon>Dikarya</taxon>
        <taxon>Basidiomycota</taxon>
        <taxon>Agaricomycotina</taxon>
        <taxon>Agaricomycetes</taxon>
        <taxon>Agaricomycetidae</taxon>
        <taxon>Agaricales</taxon>
        <taxon>Agaricineae</taxon>
        <taxon>Strophariaceae</taxon>
        <taxon>Psilocybe</taxon>
    </lineage>
</organism>
<dbReference type="GO" id="GO:0005524">
    <property type="term" value="F:ATP binding"/>
    <property type="evidence" value="ECO:0007669"/>
    <property type="project" value="UniProtKB-KW"/>
</dbReference>
<dbReference type="InterPro" id="IPR034001">
    <property type="entry name" value="ABCG_PDR_1"/>
</dbReference>
<dbReference type="InterPro" id="IPR003439">
    <property type="entry name" value="ABC_transporter-like_ATP-bd"/>
</dbReference>
<dbReference type="GO" id="GO:0016020">
    <property type="term" value="C:membrane"/>
    <property type="evidence" value="ECO:0007669"/>
    <property type="project" value="UniProtKB-SubCell"/>
</dbReference>
<feature type="transmembrane region" description="Helical" evidence="11">
    <location>
        <begin position="652"/>
        <end position="671"/>
    </location>
</feature>
<keyword evidence="8 11" id="KW-0472">Membrane</keyword>
<dbReference type="InterPro" id="IPR043926">
    <property type="entry name" value="ABCG_dom"/>
</dbReference>
<keyword evidence="6" id="KW-0067">ATP-binding</keyword>
<keyword evidence="5" id="KW-0547">Nucleotide-binding</keyword>
<dbReference type="InterPro" id="IPR010929">
    <property type="entry name" value="PDR_CDR_ABC"/>
</dbReference>
<dbReference type="CDD" id="cd03233">
    <property type="entry name" value="ABCG_PDR_domain1"/>
    <property type="match status" value="1"/>
</dbReference>
<reference evidence="13" key="1">
    <citation type="submission" date="2021-02" db="EMBL/GenBank/DDBJ databases">
        <title>Psilocybe cubensis genome.</title>
        <authorList>
            <person name="Mckernan K.J."/>
            <person name="Crawford S."/>
            <person name="Trippe A."/>
            <person name="Kane L.T."/>
            <person name="Mclaughlin S."/>
        </authorList>
    </citation>
    <scope>NUCLEOTIDE SEQUENCE [LARGE SCALE GENOMIC DNA]</scope>
    <source>
        <strain evidence="13">MGC-MH-2018</strain>
    </source>
</reference>
<dbReference type="PROSITE" id="PS50893">
    <property type="entry name" value="ABC_TRANSPORTER_2"/>
    <property type="match status" value="2"/>
</dbReference>
<dbReference type="EMBL" id="JAFIQS010000001">
    <property type="protein sequence ID" value="KAG5173855.1"/>
    <property type="molecule type" value="Genomic_DNA"/>
</dbReference>
<keyword evidence="7 11" id="KW-1133">Transmembrane helix</keyword>
<dbReference type="GO" id="GO:0016887">
    <property type="term" value="F:ATP hydrolysis activity"/>
    <property type="evidence" value="ECO:0007669"/>
    <property type="project" value="InterPro"/>
</dbReference>
<dbReference type="FunFam" id="3.40.50.300:FF:000054">
    <property type="entry name" value="ABC multidrug transporter atrF"/>
    <property type="match status" value="1"/>
</dbReference>
<dbReference type="Pfam" id="PF01061">
    <property type="entry name" value="ABC2_membrane"/>
    <property type="match status" value="2"/>
</dbReference>
<dbReference type="PROSITE" id="PS00211">
    <property type="entry name" value="ABC_TRANSPORTER_1"/>
    <property type="match status" value="1"/>
</dbReference>
<feature type="transmembrane region" description="Helical" evidence="11">
    <location>
        <begin position="765"/>
        <end position="786"/>
    </location>
</feature>
<sequence length="1469" mass="164678">MADPEKAEPYGLGDTFGDSTRASSAHHVDVNRAEEQFKELSRQLSKRSEAARSGTKSTESTAASHDLEKGAEHDDDHFDLREYLTSSNDANQKAGIAHKNVGVIWDNLQVEVMGGMDSKFYVGTLGGAFISFFLAPFLFLWSLISPLFPTNKTFPTKTIIHPASGVLKPREMCLVLGCPGSGCSTFLKTIANQREGYARVSGEVLYAGIDAAEMHKTYKGEVVYNQEDDIHIATLTVAQTLAFALSTKTPGPNGRLPGVTRKQFDAEVADTLLRMLNVSHTKQTLVGDEFVRGVSGGERKRISIAEMMATRARVQCWDNSTRGLDASTALDFVKSLRVMTDVLGQTTFVTLYQAGESIYELFDKVLVLDKGRQVFYGPPSEARAYFENLGFQALPRQSTADYLTGCTDPNERRFAAGRSADDTPSTPEALEASFRKSQYYDDNKESLEKYRLHMATEKADQEAFRAAVAADKKKGVSKKSPYTLGYSGQVKALAVRQFQQKLQDRFQLYTSFSLSIILALVIGAAYFDQPTTSSGAFTRGGVIFAALLTTCLDAFGEMPMQMVGRPILRKQTNYSMYRASAIAVANTLADLPFSATRILLFNIIVYFMSGLHKSAGGFWTFHLFNYIAYLVMQGFFRTFGLLCFNFDSAFRLAVFFIPNFVEYTGYIVPVIKMKRWLFWIYYVNPIAYAWESCMENEFMRITLTCDGAAIVPRNGFGLSKYPDELGPNQSCTLFGAESGSNLISGRSYISAGYGLDVADMWRRNFLVLVGFFLLFQLTQILALEFYPQYGLDLSIKIYAKENEETKRLNANLRERKQAKKKIEEKEDLVVNEKYNDTVKHRKTFTWENLNYHVPTPSGPLRLLHDVQGYVKPGTLTALMGASGAGKTTCLDVLAQRKNIGVITGDVLVDGRPLTSDFARGTAYAEQMDVHEGTATVREAMRFSAYLRQPESVPQEEKDAYVEEMIELLELQEISEALVFSLDMEARKRLTIGVELASKPELLLFLDEPTSGLDAQSAWNLVRFLRKLADQGQAILCTIHQPSSLLFESFDRLLLLQRGGETVYFGDIGQDSSIIRDYFARNGAVCPSNVNPAEYMLEAIGAGVTPRVGDKDWKDIWLESPEAKKVKEEIALIKKEALSRPDPGRGEMSTYATSFFYQLKTVVRRNNMALWRSPDYIFSRLFVSSFISLFISLSFLQLGNSVRELQFRVFAIFWVVVLPAIVMSQIEPLFIFNRRIFIRESSSRIYSPYVFAIGQLIGEIPYSILCGILYWVLMVYPMGYGQGSAGTNGTGFQLLIIIFMLLFGVTLGQMVAALSPSVQVAVLFNPFIGLVLATFCGVTLPYPTLIKFWRSWLYHLDPYTRTLAAMVSTELHGLAIKCNPDEFAVFNPPSGETCASWGKPFSDTFGGYIDNLADSALCRYCQYKIGDEFYTPLNISFSNRWRDAFILFAYFIFNLIITIIASRFLRYHKR</sequence>
<dbReference type="Pfam" id="PF06422">
    <property type="entry name" value="PDR_CDR"/>
    <property type="match status" value="1"/>
</dbReference>
<comment type="similarity">
    <text evidence="2">Belongs to the ABC transporter superfamily. ABCG family. PDR (TC 3.A.1.205) subfamily.</text>
</comment>
<feature type="domain" description="ABC transporter" evidence="12">
    <location>
        <begin position="138"/>
        <end position="395"/>
    </location>
</feature>
<feature type="transmembrane region" description="Helical" evidence="11">
    <location>
        <begin position="1320"/>
        <end position="1341"/>
    </location>
</feature>
<evidence type="ECO:0000313" key="13">
    <source>
        <dbReference type="EMBL" id="KAG5173855.1"/>
    </source>
</evidence>
<feature type="transmembrane region" description="Helical" evidence="11">
    <location>
        <begin position="1291"/>
        <end position="1313"/>
    </location>
</feature>
<feature type="transmembrane region" description="Helical" evidence="11">
    <location>
        <begin position="120"/>
        <end position="144"/>
    </location>
</feature>
<gene>
    <name evidence="13" type="ORF">JR316_000513</name>
</gene>
<evidence type="ECO:0000259" key="12">
    <source>
        <dbReference type="PROSITE" id="PS50893"/>
    </source>
</evidence>
<feature type="transmembrane region" description="Helical" evidence="11">
    <location>
        <begin position="1244"/>
        <end position="1271"/>
    </location>
</feature>
<evidence type="ECO:0000256" key="8">
    <source>
        <dbReference type="ARBA" id="ARBA00023136"/>
    </source>
</evidence>
<feature type="compositionally biased region" description="Polar residues" evidence="10">
    <location>
        <begin position="54"/>
        <end position="63"/>
    </location>
</feature>
<dbReference type="InterPro" id="IPR017871">
    <property type="entry name" value="ABC_transporter-like_CS"/>
</dbReference>
<protein>
    <recommendedName>
        <fullName evidence="12">ABC transporter domain-containing protein</fullName>
    </recommendedName>
</protein>
<comment type="caution">
    <text evidence="13">The sequence shown here is derived from an EMBL/GenBank/DDBJ whole genome shotgun (WGS) entry which is preliminary data.</text>
</comment>
<feature type="transmembrane region" description="Helical" evidence="11">
    <location>
        <begin position="1443"/>
        <end position="1464"/>
    </location>
</feature>
<keyword evidence="3" id="KW-0813">Transport</keyword>
<feature type="transmembrane region" description="Helical" evidence="11">
    <location>
        <begin position="506"/>
        <end position="527"/>
    </location>
</feature>
<feature type="transmembrane region" description="Helical" evidence="11">
    <location>
        <begin position="1204"/>
        <end position="1223"/>
    </location>
</feature>
<dbReference type="InterPro" id="IPR029481">
    <property type="entry name" value="ABC_trans_N"/>
</dbReference>
<evidence type="ECO:0000256" key="6">
    <source>
        <dbReference type="ARBA" id="ARBA00022840"/>
    </source>
</evidence>
<dbReference type="GO" id="GO:0140359">
    <property type="term" value="F:ABC-type transporter activity"/>
    <property type="evidence" value="ECO:0007669"/>
    <property type="project" value="InterPro"/>
</dbReference>
<keyword evidence="4 11" id="KW-0812">Transmembrane</keyword>
<dbReference type="OrthoDB" id="245989at2759"/>
<feature type="domain" description="ABC transporter" evidence="12">
    <location>
        <begin position="844"/>
        <end position="1083"/>
    </location>
</feature>
<evidence type="ECO:0000256" key="2">
    <source>
        <dbReference type="ARBA" id="ARBA00006012"/>
    </source>
</evidence>
<feature type="compositionally biased region" description="Basic and acidic residues" evidence="10">
    <location>
        <begin position="26"/>
        <end position="50"/>
    </location>
</feature>
<evidence type="ECO:0000256" key="4">
    <source>
        <dbReference type="ARBA" id="ARBA00022692"/>
    </source>
</evidence>
<dbReference type="SUPFAM" id="SSF52540">
    <property type="entry name" value="P-loop containing nucleoside triphosphate hydrolases"/>
    <property type="match status" value="2"/>
</dbReference>
<evidence type="ECO:0000256" key="11">
    <source>
        <dbReference type="SAM" id="Phobius"/>
    </source>
</evidence>
<dbReference type="Gene3D" id="3.40.50.300">
    <property type="entry name" value="P-loop containing nucleotide triphosphate hydrolases"/>
    <property type="match status" value="2"/>
</dbReference>
<evidence type="ECO:0000256" key="1">
    <source>
        <dbReference type="ARBA" id="ARBA00004141"/>
    </source>
</evidence>
<dbReference type="Pfam" id="PF14510">
    <property type="entry name" value="ABC_trans_N"/>
    <property type="match status" value="1"/>
</dbReference>
<comment type="subcellular location">
    <subcellularLocation>
        <location evidence="1">Membrane</location>
        <topology evidence="1">Multi-pass membrane protein</topology>
    </subcellularLocation>
</comment>
<evidence type="ECO:0000256" key="5">
    <source>
        <dbReference type="ARBA" id="ARBA00022741"/>
    </source>
</evidence>
<keyword evidence="9" id="KW-0175">Coiled coil</keyword>
<dbReference type="InterPro" id="IPR027417">
    <property type="entry name" value="P-loop_NTPase"/>
</dbReference>
<dbReference type="PANTHER" id="PTHR19241">
    <property type="entry name" value="ATP-BINDING CASSETTE TRANSPORTER"/>
    <property type="match status" value="1"/>
</dbReference>
<feature type="transmembrane region" description="Helical" evidence="11">
    <location>
        <begin position="539"/>
        <end position="556"/>
    </location>
</feature>